<evidence type="ECO:0000313" key="3">
    <source>
        <dbReference type="Proteomes" id="UP001523216"/>
    </source>
</evidence>
<evidence type="ECO:0008006" key="4">
    <source>
        <dbReference type="Google" id="ProtNLM"/>
    </source>
</evidence>
<keyword evidence="3" id="KW-1185">Reference proteome</keyword>
<comment type="caution">
    <text evidence="2">The sequence shown here is derived from an EMBL/GenBank/DDBJ whole genome shotgun (WGS) entry which is preliminary data.</text>
</comment>
<sequence>MGRSSTSRLGSALPQAQGSPSRDGGEGRLDPVRWRPPARGLLLRLAAVAILLGTAALVSWSPPPTCDPPVYTVPAAGSAPPSTPPGAQSVPTGSMGVPVRLTDPAALALVEPGNRVDLLRLDEADGSTTQVAASALVLQVTSPDDPTTGGLLLALSPTEAQRAVATRGQSFTVLIRPT</sequence>
<dbReference type="EMBL" id="JAMQOL010000008">
    <property type="protein sequence ID" value="MCM4077132.1"/>
    <property type="molecule type" value="Genomic_DNA"/>
</dbReference>
<evidence type="ECO:0000313" key="2">
    <source>
        <dbReference type="EMBL" id="MCM4077132.1"/>
    </source>
</evidence>
<dbReference type="RefSeq" id="WP_251797037.1">
    <property type="nucleotide sequence ID" value="NZ_JAMQOL010000008.1"/>
</dbReference>
<feature type="compositionally biased region" description="Polar residues" evidence="1">
    <location>
        <begin position="1"/>
        <end position="20"/>
    </location>
</feature>
<feature type="region of interest" description="Disordered" evidence="1">
    <location>
        <begin position="1"/>
        <end position="32"/>
    </location>
</feature>
<organism evidence="2 3">
    <name type="scientific">Paractinoplanes hotanensis</name>
    <dbReference type="NCBI Taxonomy" id="2906497"/>
    <lineage>
        <taxon>Bacteria</taxon>
        <taxon>Bacillati</taxon>
        <taxon>Actinomycetota</taxon>
        <taxon>Actinomycetes</taxon>
        <taxon>Micromonosporales</taxon>
        <taxon>Micromonosporaceae</taxon>
        <taxon>Paractinoplanes</taxon>
    </lineage>
</organism>
<feature type="compositionally biased region" description="Basic and acidic residues" evidence="1">
    <location>
        <begin position="23"/>
        <end position="32"/>
    </location>
</feature>
<proteinExistence type="predicted"/>
<protein>
    <recommendedName>
        <fullName evidence="4">Flagellar biosynthesis protein FlgA</fullName>
    </recommendedName>
</protein>
<accession>A0ABT0XVF0</accession>
<gene>
    <name evidence="2" type="ORF">LXN57_06075</name>
</gene>
<evidence type="ECO:0000256" key="1">
    <source>
        <dbReference type="SAM" id="MobiDB-lite"/>
    </source>
</evidence>
<name>A0ABT0XVF0_9ACTN</name>
<reference evidence="2 3" key="1">
    <citation type="submission" date="2022-06" db="EMBL/GenBank/DDBJ databases">
        <title>Actinoplanes abujensis sp. nov., isolated from Nigerian arid soil.</title>
        <authorList>
            <person name="Ding P."/>
        </authorList>
    </citation>
    <scope>NUCLEOTIDE SEQUENCE [LARGE SCALE GENOMIC DNA]</scope>
    <source>
        <strain evidence="3">TRM88002</strain>
    </source>
</reference>
<dbReference type="Proteomes" id="UP001523216">
    <property type="component" value="Unassembled WGS sequence"/>
</dbReference>